<dbReference type="OrthoDB" id="7358072at2759"/>
<dbReference type="InterPro" id="IPR002018">
    <property type="entry name" value="CarbesteraseB"/>
</dbReference>
<dbReference type="GO" id="GO:0052689">
    <property type="term" value="F:carboxylic ester hydrolase activity"/>
    <property type="evidence" value="ECO:0007669"/>
    <property type="project" value="UniProtKB-KW"/>
</dbReference>
<accession>A0A8J2L454</accession>
<dbReference type="Pfam" id="PF00135">
    <property type="entry name" value="COesterase"/>
    <property type="match status" value="1"/>
</dbReference>
<evidence type="ECO:0000256" key="2">
    <source>
        <dbReference type="ARBA" id="ARBA00022487"/>
    </source>
</evidence>
<keyword evidence="7" id="KW-1185">Reference proteome</keyword>
<evidence type="ECO:0000259" key="5">
    <source>
        <dbReference type="Pfam" id="PF00135"/>
    </source>
</evidence>
<name>A0A8J2L454_9HEXA</name>
<dbReference type="Proteomes" id="UP000708208">
    <property type="component" value="Unassembled WGS sequence"/>
</dbReference>
<organism evidence="6 7">
    <name type="scientific">Allacma fusca</name>
    <dbReference type="NCBI Taxonomy" id="39272"/>
    <lineage>
        <taxon>Eukaryota</taxon>
        <taxon>Metazoa</taxon>
        <taxon>Ecdysozoa</taxon>
        <taxon>Arthropoda</taxon>
        <taxon>Hexapoda</taxon>
        <taxon>Collembola</taxon>
        <taxon>Symphypleona</taxon>
        <taxon>Sminthuridae</taxon>
        <taxon>Allacma</taxon>
    </lineage>
</organism>
<feature type="domain" description="Carboxylesterase type B" evidence="5">
    <location>
        <begin position="1"/>
        <end position="120"/>
    </location>
</feature>
<protein>
    <recommendedName>
        <fullName evidence="5">Carboxylesterase type B domain-containing protein</fullName>
    </recommendedName>
</protein>
<comment type="caution">
    <text evidence="6">The sequence shown here is derived from an EMBL/GenBank/DDBJ whole genome shotgun (WGS) entry which is preliminary data.</text>
</comment>
<keyword evidence="2" id="KW-0719">Serine esterase</keyword>
<keyword evidence="3" id="KW-0378">Hydrolase</keyword>
<comment type="similarity">
    <text evidence="1">Belongs to the type-B carboxylesterase/lipase family.</text>
</comment>
<keyword evidence="4" id="KW-0325">Glycoprotein</keyword>
<dbReference type="AlphaFoldDB" id="A0A8J2L454"/>
<dbReference type="PANTHER" id="PTHR43142:SF1">
    <property type="entry name" value="CARBOXYLIC ESTER HYDROLASE"/>
    <property type="match status" value="1"/>
</dbReference>
<dbReference type="PANTHER" id="PTHR43142">
    <property type="entry name" value="CARBOXYLIC ESTER HYDROLASE"/>
    <property type="match status" value="1"/>
</dbReference>
<evidence type="ECO:0000256" key="3">
    <source>
        <dbReference type="ARBA" id="ARBA00022801"/>
    </source>
</evidence>
<evidence type="ECO:0000313" key="6">
    <source>
        <dbReference type="EMBL" id="CAG7828444.1"/>
    </source>
</evidence>
<reference evidence="6" key="1">
    <citation type="submission" date="2021-06" db="EMBL/GenBank/DDBJ databases">
        <authorList>
            <person name="Hodson N. C."/>
            <person name="Mongue J. A."/>
            <person name="Jaron S. K."/>
        </authorList>
    </citation>
    <scope>NUCLEOTIDE SEQUENCE</scope>
</reference>
<proteinExistence type="inferred from homology"/>
<feature type="non-terminal residue" evidence="6">
    <location>
        <position position="1"/>
    </location>
</feature>
<evidence type="ECO:0000256" key="1">
    <source>
        <dbReference type="ARBA" id="ARBA00005964"/>
    </source>
</evidence>
<evidence type="ECO:0000313" key="7">
    <source>
        <dbReference type="Proteomes" id="UP000708208"/>
    </source>
</evidence>
<gene>
    <name evidence="6" type="ORF">AFUS01_LOCUS38371</name>
</gene>
<evidence type="ECO:0000256" key="4">
    <source>
        <dbReference type="ARBA" id="ARBA00023180"/>
    </source>
</evidence>
<sequence length="122" mass="13771">AISQSGNALNYFAFTKDPRSQALRLGQSMNCPTNTSQEMVACLKNKPALELNRANNKYLDFIEGRHEMYRPSPEIVIDNDTFLTDEPHKLILEGKVADVPWIVGANTNEALLFIIRTLSKEF</sequence>
<dbReference type="EMBL" id="CAJVCH010547546">
    <property type="protein sequence ID" value="CAG7828444.1"/>
    <property type="molecule type" value="Genomic_DNA"/>
</dbReference>